<name>A0A078MQQ4_9MICC</name>
<feature type="domain" description="GP-PDE" evidence="1">
    <location>
        <begin position="34"/>
        <end position="273"/>
    </location>
</feature>
<dbReference type="Pfam" id="PF03009">
    <property type="entry name" value="GDPD"/>
    <property type="match status" value="1"/>
</dbReference>
<evidence type="ECO:0000259" key="1">
    <source>
        <dbReference type="PROSITE" id="PS51704"/>
    </source>
</evidence>
<proteinExistence type="predicted"/>
<dbReference type="PANTHER" id="PTHR43805">
    <property type="entry name" value="GLYCEROPHOSPHORYL DIESTER PHOSPHODIESTERASE"/>
    <property type="match status" value="1"/>
</dbReference>
<dbReference type="Gene3D" id="3.20.20.190">
    <property type="entry name" value="Phosphatidylinositol (PI) phosphodiesterase"/>
    <property type="match status" value="1"/>
</dbReference>
<protein>
    <submittedName>
        <fullName evidence="2">Glycerophosphoryl diester phosphodiesterase</fullName>
    </submittedName>
</protein>
<dbReference type="InterPro" id="IPR030395">
    <property type="entry name" value="GP_PDE_dom"/>
</dbReference>
<dbReference type="GO" id="GO:0008081">
    <property type="term" value="F:phosphoric diester hydrolase activity"/>
    <property type="evidence" value="ECO:0007669"/>
    <property type="project" value="InterPro"/>
</dbReference>
<accession>A0A078MQQ4</accession>
<dbReference type="CDD" id="cd08561">
    <property type="entry name" value="GDPD_cytoplasmic_ScUgpQ2_like"/>
    <property type="match status" value="1"/>
</dbReference>
<dbReference type="EMBL" id="LN483070">
    <property type="protein sequence ID" value="CEA07141.1"/>
    <property type="molecule type" value="Genomic_DNA"/>
</dbReference>
<sequence>MPARFGYSTRVIPVPPYLRNPLRGSGPDAPRQAPIGLSHRGFSRSGAENTLPAFQAAVDLGFGWLETDVRTTADGVLLAFHDADLDRVSGSSGPVGNRTMRELADVRVGGQPVPTLEQLLAAWPHIRLNVDVKDAAGVAPLADLIRSHRAGDRVLVASFSDRRRLAVLRRLRRSGAGPVASSAGSAFTALAVLLAPLGGVGLLARLGRFQCLQVPRRYGILPVVTPALIRGCHRAGVQVHVWTINEREQMEQLLDAGVDGIVSDRADLLAEVLAARGCWPQG</sequence>
<organism evidence="2">
    <name type="scientific">Arthrobacter saudimassiliensis</name>
    <dbReference type="NCBI Taxonomy" id="1461584"/>
    <lineage>
        <taxon>Bacteria</taxon>
        <taxon>Bacillati</taxon>
        <taxon>Actinomycetota</taxon>
        <taxon>Actinomycetes</taxon>
        <taxon>Micrococcales</taxon>
        <taxon>Micrococcaceae</taxon>
        <taxon>Arthrobacter</taxon>
    </lineage>
</organism>
<reference evidence="2" key="1">
    <citation type="submission" date="2014-07" db="EMBL/GenBank/DDBJ databases">
        <authorList>
            <person name="Urmite Genomes Urmite Genomes"/>
        </authorList>
    </citation>
    <scope>NUCLEOTIDE SEQUENCE</scope>
    <source>
        <strain evidence="2">11W110_air</strain>
    </source>
</reference>
<dbReference type="PANTHER" id="PTHR43805:SF1">
    <property type="entry name" value="GP-PDE DOMAIN-CONTAINING PROTEIN"/>
    <property type="match status" value="1"/>
</dbReference>
<evidence type="ECO:0000313" key="2">
    <source>
        <dbReference type="EMBL" id="CEA07141.1"/>
    </source>
</evidence>
<gene>
    <name evidence="2" type="primary">ugpQ</name>
    <name evidence="2" type="ORF">BN1051_00454</name>
</gene>
<dbReference type="PATRIC" id="fig|1461584.3.peg.444"/>
<dbReference type="GO" id="GO:0006629">
    <property type="term" value="P:lipid metabolic process"/>
    <property type="evidence" value="ECO:0007669"/>
    <property type="project" value="InterPro"/>
</dbReference>
<dbReference type="PROSITE" id="PS51704">
    <property type="entry name" value="GP_PDE"/>
    <property type="match status" value="1"/>
</dbReference>
<dbReference type="AlphaFoldDB" id="A0A078MQQ4"/>
<dbReference type="SUPFAM" id="SSF51695">
    <property type="entry name" value="PLC-like phosphodiesterases"/>
    <property type="match status" value="1"/>
</dbReference>
<dbReference type="InterPro" id="IPR017946">
    <property type="entry name" value="PLC-like_Pdiesterase_TIM-brl"/>
</dbReference>